<dbReference type="Proteomes" id="UP000199197">
    <property type="component" value="Unassembled WGS sequence"/>
</dbReference>
<reference evidence="2" key="1">
    <citation type="submission" date="2015-11" db="EMBL/GenBank/DDBJ databases">
        <authorList>
            <person name="Varghese N."/>
        </authorList>
    </citation>
    <scope>NUCLEOTIDE SEQUENCE [LARGE SCALE GENOMIC DNA]</scope>
    <source>
        <strain evidence="2">JGI-23</strain>
    </source>
</reference>
<protein>
    <recommendedName>
        <fullName evidence="3">Glycoside hydrolase family 42 N-terminal domain-containing protein</fullName>
    </recommendedName>
</protein>
<evidence type="ECO:0000313" key="2">
    <source>
        <dbReference type="Proteomes" id="UP000199197"/>
    </source>
</evidence>
<proteinExistence type="predicted"/>
<dbReference type="SUPFAM" id="SSF51445">
    <property type="entry name" value="(Trans)glycosidases"/>
    <property type="match status" value="1"/>
</dbReference>
<gene>
    <name evidence="1" type="ORF">JGI23_01844</name>
</gene>
<accession>A0A0P1NYQ8</accession>
<sequence>MWILIFLALIFSQLISQSITFERGKSGKFKDSLAVRWLDPKFGEFPDASLVDFSFLLKPPAGKFGFVKVAEDGHFYFEKTGERVRFWGVTIAGSHVDIPKEKIETVVEVLARAGCNLIRLHELDNRGSEKFGILRRCVIDEAYPNENNSKNLDREYLDRIDYWIYQAQKRGIYVYLVIRAYRTFKSGDGVEGAEMMDRKGSPYSLFDEKMIELQKEFIDEFLFKHVNPYTGLPNGLNPAIAMIELINEDSFFFQYDKLDNMIEPYKTKFQKLWIDFLKKKYRTTHNLKKAWSTKDGFSILKDDESLELGKIYFPKMTLRKFSDVNFNFKSNELDHPLRQKDGLEFLMSLQIKLFKNLKNFIRSKGCPVPITSSVNSEIIHDTYTVFSELDFVGQNVYMDHPFFETGKEWIGIPFFRNENYLKRKDRWTFPVYSAFYAWKNKPIVIRECSQCFPNEFRVSSFIHLAVYSLLQDYDAVIHFAYYTWADVNQISSFGFQADPTRWGLFGYAGKIFINGEIKPFSKEIDICFKDDDLKIWADWWSDVYKLSFKFKVRNKIAGDKINDGAMNIFSKAIFTDANVRSFVDSLIKEGDENDEVRIDFSSGTFFVNSSNFVAVAGEVDTSKIYELGKIKFKTSSSIVAFVMVGLDGENLFSSKKLCVKVVTVAKNYGQIFEKVGEKKFALKNQGRAPVQTLGEGSESGTQIWWNDEKFLKGYLKNGSWEVLIDKEKKFVFLFCDTPNVKFEIAESLIGNGKSKKFYQEFGEEKFEDVKSGVLVYPGYSKYVLVY</sequence>
<dbReference type="Gene3D" id="3.20.20.80">
    <property type="entry name" value="Glycosidases"/>
    <property type="match status" value="1"/>
</dbReference>
<evidence type="ECO:0008006" key="3">
    <source>
        <dbReference type="Google" id="ProtNLM"/>
    </source>
</evidence>
<dbReference type="InterPro" id="IPR017853">
    <property type="entry name" value="GH"/>
</dbReference>
<dbReference type="AlphaFoldDB" id="A0A0P1NYQ8"/>
<organism evidence="1 2">
    <name type="scientific">Candidatus Chryseopegocella kryptomonas</name>
    <dbReference type="NCBI Taxonomy" id="1633643"/>
    <lineage>
        <taxon>Bacteria</taxon>
        <taxon>Pseudomonadati</taxon>
        <taxon>Candidatus Kryptoniota</taxon>
        <taxon>Candidatus Chryseopegocella</taxon>
    </lineage>
</organism>
<dbReference type="EMBL" id="CZVW01000030">
    <property type="protein sequence ID" value="CUT04952.1"/>
    <property type="molecule type" value="Genomic_DNA"/>
</dbReference>
<keyword evidence="2" id="KW-1185">Reference proteome</keyword>
<name>A0A0P1NYQ8_9BACT</name>
<evidence type="ECO:0000313" key="1">
    <source>
        <dbReference type="EMBL" id="CUT04952.1"/>
    </source>
</evidence>